<evidence type="ECO:0000313" key="1">
    <source>
        <dbReference type="EMBL" id="GBN59516.1"/>
    </source>
</evidence>
<sequence length="99" mass="11162">MDLLLLGRGWMTKVSSSPLQTYAPHHRHLTFDICDVLRVSNLRPSSHEVEILPQRLKSDCAMQSRRFLSVSGVALEFSRRGARFARQGNTISPTGGRRV</sequence>
<comment type="caution">
    <text evidence="2">The sequence shown here is derived from an EMBL/GenBank/DDBJ whole genome shotgun (WGS) entry which is preliminary data.</text>
</comment>
<proteinExistence type="predicted"/>
<dbReference type="EMBL" id="BGPR01013174">
    <property type="protein sequence ID" value="GBN59546.1"/>
    <property type="molecule type" value="Genomic_DNA"/>
</dbReference>
<evidence type="ECO:0000313" key="2">
    <source>
        <dbReference type="EMBL" id="GBN59546.1"/>
    </source>
</evidence>
<gene>
    <name evidence="2" type="ORF">AVEN_209381_1</name>
    <name evidence="1" type="ORF">AVEN_236490_1</name>
</gene>
<keyword evidence="3" id="KW-1185">Reference proteome</keyword>
<evidence type="ECO:0000313" key="3">
    <source>
        <dbReference type="Proteomes" id="UP000499080"/>
    </source>
</evidence>
<protein>
    <submittedName>
        <fullName evidence="2">Uncharacterized protein</fullName>
    </submittedName>
</protein>
<reference evidence="2 3" key="1">
    <citation type="journal article" date="2019" name="Sci. Rep.">
        <title>Orb-weaving spider Araneus ventricosus genome elucidates the spidroin gene catalogue.</title>
        <authorList>
            <person name="Kono N."/>
            <person name="Nakamura H."/>
            <person name="Ohtoshi R."/>
            <person name="Moran D.A.P."/>
            <person name="Shinohara A."/>
            <person name="Yoshida Y."/>
            <person name="Fujiwara M."/>
            <person name="Mori M."/>
            <person name="Tomita M."/>
            <person name="Arakawa K."/>
        </authorList>
    </citation>
    <scope>NUCLEOTIDE SEQUENCE [LARGE SCALE GENOMIC DNA]</scope>
</reference>
<dbReference type="Proteomes" id="UP000499080">
    <property type="component" value="Unassembled WGS sequence"/>
</dbReference>
<dbReference type="EMBL" id="BGPR01013167">
    <property type="protein sequence ID" value="GBN59516.1"/>
    <property type="molecule type" value="Genomic_DNA"/>
</dbReference>
<accession>A0A4Y2QB81</accession>
<name>A0A4Y2QB81_ARAVE</name>
<dbReference type="AlphaFoldDB" id="A0A4Y2QB81"/>
<organism evidence="2 3">
    <name type="scientific">Araneus ventricosus</name>
    <name type="common">Orbweaver spider</name>
    <name type="synonym">Epeira ventricosa</name>
    <dbReference type="NCBI Taxonomy" id="182803"/>
    <lineage>
        <taxon>Eukaryota</taxon>
        <taxon>Metazoa</taxon>
        <taxon>Ecdysozoa</taxon>
        <taxon>Arthropoda</taxon>
        <taxon>Chelicerata</taxon>
        <taxon>Arachnida</taxon>
        <taxon>Araneae</taxon>
        <taxon>Araneomorphae</taxon>
        <taxon>Entelegynae</taxon>
        <taxon>Araneoidea</taxon>
        <taxon>Araneidae</taxon>
        <taxon>Araneus</taxon>
    </lineage>
</organism>